<reference evidence="4 5" key="1">
    <citation type="submission" date="2016-01" db="EMBL/GenBank/DDBJ databases">
        <title>Genome sequencing of Roseivirga seohaensis SW-152.</title>
        <authorList>
            <person name="Selvaratnam C."/>
            <person name="Thevarajoo S."/>
            <person name="Goh K.M."/>
            <person name="Ee R."/>
            <person name="Chan K.-G."/>
            <person name="Chong C.S."/>
        </authorList>
    </citation>
    <scope>NUCLEOTIDE SEQUENCE [LARGE SCALE GENOMIC DNA]</scope>
    <source>
        <strain evidence="4 5">SW-152</strain>
    </source>
</reference>
<dbReference type="InterPro" id="IPR010099">
    <property type="entry name" value="SDR39U1"/>
</dbReference>
<proteinExistence type="inferred from homology"/>
<dbReference type="InterPro" id="IPR013549">
    <property type="entry name" value="DUF1731"/>
</dbReference>
<comment type="caution">
    <text evidence="4">The sequence shown here is derived from an EMBL/GenBank/DDBJ whole genome shotgun (WGS) entry which is preliminary data.</text>
</comment>
<feature type="domain" description="DUF1731" evidence="3">
    <location>
        <begin position="251"/>
        <end position="297"/>
    </location>
</feature>
<evidence type="ECO:0000256" key="1">
    <source>
        <dbReference type="ARBA" id="ARBA00009353"/>
    </source>
</evidence>
<evidence type="ECO:0000259" key="2">
    <source>
        <dbReference type="Pfam" id="PF01370"/>
    </source>
</evidence>
<dbReference type="NCBIfam" id="TIGR01777">
    <property type="entry name" value="yfcH"/>
    <property type="match status" value="1"/>
</dbReference>
<dbReference type="RefSeq" id="WP_062301109.1">
    <property type="nucleotide sequence ID" value="NZ_LRPB01000023.1"/>
</dbReference>
<evidence type="ECO:0000313" key="4">
    <source>
        <dbReference type="EMBL" id="KYG84299.1"/>
    </source>
</evidence>
<evidence type="ECO:0000313" key="5">
    <source>
        <dbReference type="Proteomes" id="UP000075663"/>
    </source>
</evidence>
<dbReference type="Pfam" id="PF08338">
    <property type="entry name" value="DUF1731"/>
    <property type="match status" value="1"/>
</dbReference>
<dbReference type="InterPro" id="IPR001509">
    <property type="entry name" value="Epimerase_deHydtase"/>
</dbReference>
<comment type="similarity">
    <text evidence="1">Belongs to the NAD(P)-dependent epimerase/dehydratase family. SDR39U1 subfamily.</text>
</comment>
<feature type="domain" description="NAD-dependent epimerase/dehydratase" evidence="2">
    <location>
        <begin position="5"/>
        <end position="132"/>
    </location>
</feature>
<evidence type="ECO:0000259" key="3">
    <source>
        <dbReference type="Pfam" id="PF08338"/>
    </source>
</evidence>
<dbReference type="InterPro" id="IPR036291">
    <property type="entry name" value="NAD(P)-bd_dom_sf"/>
</dbReference>
<gene>
    <name evidence="4" type="ORF">AWW67_04090</name>
</gene>
<dbReference type="STRING" id="1914963.AWW67_04090"/>
<name>A0A150XZT1_9BACT</name>
<sequence length="301" mass="32876">MSKSILISGGTGLVGSELVTLLKGAGHQVRLLSRSKGKGESVPVYQWDYKNNYVEEGAFDGVDTLIHLAGAGVADKRWTKERKEEILKSRTQTSDLLYEKLKNTNHSVRTLVAASAVGYYGMDTGDVNLREDSPAGHDFLADVVKAWEDSTSRFTELGIRVVQIRIGVVLSNDGGALPKLLAPPVAAPLASGKQYMSWIHISDLVRILCKSVEDVNMIGPYNAVAPEPLTNKEFTKRAAKAFGKLYVPIPVPKFVLHLVLGEMAQVVTGGNKVSAYKINKTGYDFKFTRLQNALEDLAKNK</sequence>
<dbReference type="PANTHER" id="PTHR11092">
    <property type="entry name" value="SUGAR NUCLEOTIDE EPIMERASE RELATED"/>
    <property type="match status" value="1"/>
</dbReference>
<dbReference type="PANTHER" id="PTHR11092:SF0">
    <property type="entry name" value="EPIMERASE FAMILY PROTEIN SDR39U1"/>
    <property type="match status" value="1"/>
</dbReference>
<accession>A0A150XZT1</accession>
<dbReference type="AlphaFoldDB" id="A0A150XZT1"/>
<dbReference type="EMBL" id="LRPB01000023">
    <property type="protein sequence ID" value="KYG84299.1"/>
    <property type="molecule type" value="Genomic_DNA"/>
</dbReference>
<dbReference type="SUPFAM" id="SSF51735">
    <property type="entry name" value="NAD(P)-binding Rossmann-fold domains"/>
    <property type="match status" value="1"/>
</dbReference>
<dbReference type="Gene3D" id="3.40.50.720">
    <property type="entry name" value="NAD(P)-binding Rossmann-like Domain"/>
    <property type="match status" value="1"/>
</dbReference>
<organism evidence="4 5">
    <name type="scientific">Roseivirga seohaensis</name>
    <dbReference type="NCBI Taxonomy" id="1914963"/>
    <lineage>
        <taxon>Bacteria</taxon>
        <taxon>Pseudomonadati</taxon>
        <taxon>Bacteroidota</taxon>
        <taxon>Cytophagia</taxon>
        <taxon>Cytophagales</taxon>
        <taxon>Roseivirgaceae</taxon>
        <taxon>Roseivirga</taxon>
    </lineage>
</organism>
<protein>
    <submittedName>
        <fullName evidence="4">Epimerase</fullName>
    </submittedName>
</protein>
<dbReference type="Proteomes" id="UP000075663">
    <property type="component" value="Unassembled WGS sequence"/>
</dbReference>
<dbReference type="Pfam" id="PF01370">
    <property type="entry name" value="Epimerase"/>
    <property type="match status" value="1"/>
</dbReference>